<reference evidence="1 2" key="1">
    <citation type="submission" date="2016-12" db="EMBL/GenBank/DDBJ databases">
        <title>Discovery of methanogenic haloarchaea.</title>
        <authorList>
            <person name="Sorokin D.Y."/>
            <person name="Makarova K.S."/>
            <person name="Abbas B."/>
            <person name="Ferrer M."/>
            <person name="Golyshin P.N."/>
        </authorList>
    </citation>
    <scope>NUCLEOTIDE SEQUENCE [LARGE SCALE GENOMIC DNA]</scope>
    <source>
        <strain evidence="1">AMET1</strain>
    </source>
</reference>
<dbReference type="EMBL" id="MRZU01000004">
    <property type="protein sequence ID" value="OUJ18370.1"/>
    <property type="molecule type" value="Genomic_DNA"/>
</dbReference>
<accession>A0A1Y3GAU8</accession>
<protein>
    <submittedName>
        <fullName evidence="1">Uncharacterized protein</fullName>
    </submittedName>
</protein>
<sequence length="75" mass="8392">MLIGLLILPTSYLGLKTAGKKIVRKTNKTKIYKNDSNIPSNNRYKTDSCNNPVNQPQFTCKKSKQLKLIPLPTAS</sequence>
<gene>
    <name evidence="1" type="ORF">AMET1_1283</name>
</gene>
<dbReference type="Proteomes" id="UP000195137">
    <property type="component" value="Unassembled WGS sequence"/>
</dbReference>
<name>A0A1Y3GAU8_9EURY</name>
<comment type="caution">
    <text evidence="1">The sequence shown here is derived from an EMBL/GenBank/DDBJ whole genome shotgun (WGS) entry which is preliminary data.</text>
</comment>
<proteinExistence type="predicted"/>
<evidence type="ECO:0000313" key="2">
    <source>
        <dbReference type="Proteomes" id="UP000195137"/>
    </source>
</evidence>
<dbReference type="AlphaFoldDB" id="A0A1Y3GAU8"/>
<organism evidence="1 2">
    <name type="scientific">Methanonatronarchaeum thermophilum</name>
    <dbReference type="NCBI Taxonomy" id="1927129"/>
    <lineage>
        <taxon>Archaea</taxon>
        <taxon>Methanobacteriati</taxon>
        <taxon>Methanobacteriota</taxon>
        <taxon>Methanonatronarchaeia</taxon>
        <taxon>Methanonatronarchaeales</taxon>
        <taxon>Methanonatronarchaeaceae</taxon>
        <taxon>Methanonatronarchaeum</taxon>
    </lineage>
</organism>
<evidence type="ECO:0000313" key="1">
    <source>
        <dbReference type="EMBL" id="OUJ18370.1"/>
    </source>
</evidence>
<keyword evidence="2" id="KW-1185">Reference proteome</keyword>